<evidence type="ECO:0000313" key="2">
    <source>
        <dbReference type="Proteomes" id="UP000054538"/>
    </source>
</evidence>
<reference evidence="1 2" key="1">
    <citation type="submission" date="2014-04" db="EMBL/GenBank/DDBJ databases">
        <authorList>
            <consortium name="DOE Joint Genome Institute"/>
            <person name="Kuo A."/>
            <person name="Kohler A."/>
            <person name="Jargeat P."/>
            <person name="Nagy L.G."/>
            <person name="Floudas D."/>
            <person name="Copeland A."/>
            <person name="Barry K.W."/>
            <person name="Cichocki N."/>
            <person name="Veneault-Fourrey C."/>
            <person name="LaButti K."/>
            <person name="Lindquist E.A."/>
            <person name="Lipzen A."/>
            <person name="Lundell T."/>
            <person name="Morin E."/>
            <person name="Murat C."/>
            <person name="Sun H."/>
            <person name="Tunlid A."/>
            <person name="Henrissat B."/>
            <person name="Grigoriev I.V."/>
            <person name="Hibbett D.S."/>
            <person name="Martin F."/>
            <person name="Nordberg H.P."/>
            <person name="Cantor M.N."/>
            <person name="Hua S.X."/>
        </authorList>
    </citation>
    <scope>NUCLEOTIDE SEQUENCE [LARGE SCALE GENOMIC DNA]</scope>
    <source>
        <strain evidence="1 2">Ve08.2h10</strain>
    </source>
</reference>
<dbReference type="HOGENOM" id="CLU_2250934_0_0_1"/>
<reference evidence="2" key="2">
    <citation type="submission" date="2015-01" db="EMBL/GenBank/DDBJ databases">
        <title>Evolutionary Origins and Diversification of the Mycorrhizal Mutualists.</title>
        <authorList>
            <consortium name="DOE Joint Genome Institute"/>
            <consortium name="Mycorrhizal Genomics Consortium"/>
            <person name="Kohler A."/>
            <person name="Kuo A."/>
            <person name="Nagy L.G."/>
            <person name="Floudas D."/>
            <person name="Copeland A."/>
            <person name="Barry K.W."/>
            <person name="Cichocki N."/>
            <person name="Veneault-Fourrey C."/>
            <person name="LaButti K."/>
            <person name="Lindquist E.A."/>
            <person name="Lipzen A."/>
            <person name="Lundell T."/>
            <person name="Morin E."/>
            <person name="Murat C."/>
            <person name="Riley R."/>
            <person name="Ohm R."/>
            <person name="Sun H."/>
            <person name="Tunlid A."/>
            <person name="Henrissat B."/>
            <person name="Grigoriev I.V."/>
            <person name="Hibbett D.S."/>
            <person name="Martin F."/>
        </authorList>
    </citation>
    <scope>NUCLEOTIDE SEQUENCE [LARGE SCALE GENOMIC DNA]</scope>
    <source>
        <strain evidence="2">Ve08.2h10</strain>
    </source>
</reference>
<dbReference type="EMBL" id="KN825333">
    <property type="protein sequence ID" value="KIK91911.1"/>
    <property type="molecule type" value="Genomic_DNA"/>
</dbReference>
<accession>A0A0D0DTK3</accession>
<gene>
    <name evidence="1" type="ORF">PAXRUDRAFT_830431</name>
</gene>
<evidence type="ECO:0000313" key="1">
    <source>
        <dbReference type="EMBL" id="KIK91911.1"/>
    </source>
</evidence>
<keyword evidence="2" id="KW-1185">Reference proteome</keyword>
<proteinExistence type="predicted"/>
<dbReference type="Proteomes" id="UP000054538">
    <property type="component" value="Unassembled WGS sequence"/>
</dbReference>
<name>A0A0D0DTK3_9AGAM</name>
<sequence length="104" mass="11773">MDESSTSPRRQSNLRPSYAAFCALHQCLLLRAQLNLTSPSSYYPTCLHLRLPSLNDDWMAENDRGCVFRQLSDLHSSTSTRVSSRPVLFRNSILPPHGRRIGLS</sequence>
<organism evidence="1 2">
    <name type="scientific">Paxillus rubicundulus Ve08.2h10</name>
    <dbReference type="NCBI Taxonomy" id="930991"/>
    <lineage>
        <taxon>Eukaryota</taxon>
        <taxon>Fungi</taxon>
        <taxon>Dikarya</taxon>
        <taxon>Basidiomycota</taxon>
        <taxon>Agaricomycotina</taxon>
        <taxon>Agaricomycetes</taxon>
        <taxon>Agaricomycetidae</taxon>
        <taxon>Boletales</taxon>
        <taxon>Paxilineae</taxon>
        <taxon>Paxillaceae</taxon>
        <taxon>Paxillus</taxon>
    </lineage>
</organism>
<dbReference type="AlphaFoldDB" id="A0A0D0DTK3"/>
<dbReference type="InParanoid" id="A0A0D0DTK3"/>
<protein>
    <submittedName>
        <fullName evidence="1">Uncharacterized protein</fullName>
    </submittedName>
</protein>